<evidence type="ECO:0000313" key="7">
    <source>
        <dbReference type="Proteomes" id="UP000314987"/>
    </source>
</evidence>
<dbReference type="GeneTree" id="ENSGT00940000154612"/>
<organism evidence="6 7">
    <name type="scientific">Vombatus ursinus</name>
    <name type="common">Common wombat</name>
    <dbReference type="NCBI Taxonomy" id="29139"/>
    <lineage>
        <taxon>Eukaryota</taxon>
        <taxon>Metazoa</taxon>
        <taxon>Chordata</taxon>
        <taxon>Craniata</taxon>
        <taxon>Vertebrata</taxon>
        <taxon>Euteleostomi</taxon>
        <taxon>Mammalia</taxon>
        <taxon>Metatheria</taxon>
        <taxon>Diprotodontia</taxon>
        <taxon>Vombatidae</taxon>
        <taxon>Vombatus</taxon>
    </lineage>
</organism>
<dbReference type="GO" id="GO:0030234">
    <property type="term" value="F:enzyme regulator activity"/>
    <property type="evidence" value="ECO:0007669"/>
    <property type="project" value="TreeGrafter"/>
</dbReference>
<sequence length="108" mass="12448">MTVTMDSQMLAPLGQVHDLTGWPLSSSAHSEEGSAHKWRMFTFLRALPRVVLIILNAFLKSQEHHNRTSFISCPHLHIWTNSFPWGDGNYSPFHNHTIYHFPSGYEDE</sequence>
<dbReference type="InterPro" id="IPR001349">
    <property type="entry name" value="Cyt_c_oxidase_su6a"/>
</dbReference>
<accession>A0A4X2KLM7</accession>
<evidence type="ECO:0000256" key="3">
    <source>
        <dbReference type="ARBA" id="ARBA00022946"/>
    </source>
</evidence>
<dbReference type="OMA" id="HAHHERP"/>
<proteinExistence type="predicted"/>
<keyword evidence="5" id="KW-0472">Membrane</keyword>
<evidence type="ECO:0000313" key="6">
    <source>
        <dbReference type="Ensembl" id="ENSVURP00010012713.1"/>
    </source>
</evidence>
<keyword evidence="3" id="KW-0809">Transit peptide</keyword>
<keyword evidence="7" id="KW-1185">Reference proteome</keyword>
<dbReference type="Gene3D" id="4.10.95.10">
    <property type="entry name" value="Cytochrome c oxidase, subunit VIa"/>
    <property type="match status" value="1"/>
</dbReference>
<dbReference type="Proteomes" id="UP000314987">
    <property type="component" value="Unassembled WGS sequence"/>
</dbReference>
<reference evidence="6" key="2">
    <citation type="submission" date="2025-08" db="UniProtKB">
        <authorList>
            <consortium name="Ensembl"/>
        </authorList>
    </citation>
    <scope>IDENTIFICATION</scope>
</reference>
<keyword evidence="4" id="KW-0496">Mitochondrion</keyword>
<evidence type="ECO:0000256" key="2">
    <source>
        <dbReference type="ARBA" id="ARBA00022792"/>
    </source>
</evidence>
<protein>
    <recommendedName>
        <fullName evidence="8">Cytochrome c oxidase polypeptide VIa</fullName>
    </recommendedName>
</protein>
<dbReference type="InterPro" id="IPR036418">
    <property type="entry name" value="Cyt_c_oxidase_su6a_sf"/>
</dbReference>
<dbReference type="GO" id="GO:0006123">
    <property type="term" value="P:mitochondrial electron transport, cytochrome c to oxygen"/>
    <property type="evidence" value="ECO:0007669"/>
    <property type="project" value="TreeGrafter"/>
</dbReference>
<evidence type="ECO:0000256" key="5">
    <source>
        <dbReference type="ARBA" id="ARBA00023136"/>
    </source>
</evidence>
<dbReference type="AlphaFoldDB" id="A0A4X2KLM7"/>
<reference evidence="6" key="3">
    <citation type="submission" date="2025-09" db="UniProtKB">
        <authorList>
            <consortium name="Ensembl"/>
        </authorList>
    </citation>
    <scope>IDENTIFICATION</scope>
</reference>
<name>A0A4X2KLM7_VOMUR</name>
<dbReference type="PANTHER" id="PTHR11504:SF4">
    <property type="entry name" value="CYTOCHROME C OXIDASE SUBUNIT 6A1, MITOCHONDRIAL"/>
    <property type="match status" value="1"/>
</dbReference>
<dbReference type="STRING" id="29139.ENSVURP00010012713"/>
<evidence type="ECO:0000256" key="4">
    <source>
        <dbReference type="ARBA" id="ARBA00023128"/>
    </source>
</evidence>
<evidence type="ECO:0008006" key="8">
    <source>
        <dbReference type="Google" id="ProtNLM"/>
    </source>
</evidence>
<dbReference type="SUPFAM" id="SSF81411">
    <property type="entry name" value="Mitochondrial cytochrome c oxidase subunit VIa"/>
    <property type="match status" value="1"/>
</dbReference>
<evidence type="ECO:0000256" key="1">
    <source>
        <dbReference type="ARBA" id="ARBA00004273"/>
    </source>
</evidence>
<comment type="subcellular location">
    <subcellularLocation>
        <location evidence="1">Mitochondrion inner membrane</location>
    </subcellularLocation>
</comment>
<keyword evidence="2" id="KW-0999">Mitochondrion inner membrane</keyword>
<dbReference type="GO" id="GO:0005743">
    <property type="term" value="C:mitochondrial inner membrane"/>
    <property type="evidence" value="ECO:0007669"/>
    <property type="project" value="UniProtKB-SubCell"/>
</dbReference>
<dbReference type="Ensembl" id="ENSVURT00010014466.1">
    <property type="protein sequence ID" value="ENSVURP00010012713.1"/>
    <property type="gene ID" value="ENSVURG00010009804.1"/>
</dbReference>
<reference evidence="7" key="1">
    <citation type="submission" date="2018-12" db="EMBL/GenBank/DDBJ databases">
        <authorList>
            <person name="Yazar S."/>
        </authorList>
    </citation>
    <scope>NUCLEOTIDE SEQUENCE [LARGE SCALE GENOMIC DNA]</scope>
</reference>
<dbReference type="PANTHER" id="PTHR11504">
    <property type="entry name" value="CYTOCHROME C OXIDASE POLYPEPTIDE VIA"/>
    <property type="match status" value="1"/>
</dbReference>